<dbReference type="SMART" id="SM00392">
    <property type="entry name" value="PROF"/>
    <property type="match status" value="1"/>
</dbReference>
<evidence type="ECO:0000256" key="3">
    <source>
        <dbReference type="ARBA" id="ARBA00022490"/>
    </source>
</evidence>
<keyword evidence="7" id="KW-1185">Reference proteome</keyword>
<evidence type="ECO:0000313" key="6">
    <source>
        <dbReference type="EMBL" id="KAL2088748.1"/>
    </source>
</evidence>
<evidence type="ECO:0000256" key="4">
    <source>
        <dbReference type="ARBA" id="ARBA00023212"/>
    </source>
</evidence>
<dbReference type="Pfam" id="PF00235">
    <property type="entry name" value="Profilin"/>
    <property type="match status" value="1"/>
</dbReference>
<keyword evidence="4" id="KW-0206">Cytoskeleton</keyword>
<dbReference type="Gene3D" id="3.30.450.30">
    <property type="entry name" value="Dynein light chain 2a, cytoplasmic"/>
    <property type="match status" value="1"/>
</dbReference>
<organism evidence="6 7">
    <name type="scientific">Coilia grayii</name>
    <name type="common">Gray's grenadier anchovy</name>
    <dbReference type="NCBI Taxonomy" id="363190"/>
    <lineage>
        <taxon>Eukaryota</taxon>
        <taxon>Metazoa</taxon>
        <taxon>Chordata</taxon>
        <taxon>Craniata</taxon>
        <taxon>Vertebrata</taxon>
        <taxon>Euteleostomi</taxon>
        <taxon>Actinopterygii</taxon>
        <taxon>Neopterygii</taxon>
        <taxon>Teleostei</taxon>
        <taxon>Clupei</taxon>
        <taxon>Clupeiformes</taxon>
        <taxon>Clupeoidei</taxon>
        <taxon>Engraulidae</taxon>
        <taxon>Coilinae</taxon>
        <taxon>Coilia</taxon>
    </lineage>
</organism>
<name>A0ABD1JNK5_9TELE</name>
<sequence>MLPWFSNDFFMLFLCLFCLLCVCMCVCVCFLFFSSMADWADYIKVALKDKLTEDVAVVGYVTNKAVWASKPGGFMAAISPPEVEALVGRDRGRLLRTEATVGGEKVLVIRDSMMGSGSEPRFVDLHTVGVDGHAITVAKTQKALVFLMGKRGVHAGLVNQKACAMAQYLKENGV</sequence>
<keyword evidence="3" id="KW-0963">Cytoplasm</keyword>
<evidence type="ECO:0000313" key="7">
    <source>
        <dbReference type="Proteomes" id="UP001591681"/>
    </source>
</evidence>
<evidence type="ECO:0000256" key="1">
    <source>
        <dbReference type="ARBA" id="ARBA00004245"/>
    </source>
</evidence>
<dbReference type="PRINTS" id="PR01639">
    <property type="entry name" value="PROFILINMAML"/>
</dbReference>
<dbReference type="EMBL" id="JBHFQA010000013">
    <property type="protein sequence ID" value="KAL2088748.1"/>
    <property type="molecule type" value="Genomic_DNA"/>
</dbReference>
<dbReference type="Proteomes" id="UP001591681">
    <property type="component" value="Unassembled WGS sequence"/>
</dbReference>
<dbReference type="GO" id="GO:0005856">
    <property type="term" value="C:cytoskeleton"/>
    <property type="evidence" value="ECO:0007669"/>
    <property type="project" value="UniProtKB-SubCell"/>
</dbReference>
<comment type="subcellular location">
    <subcellularLocation>
        <location evidence="1">Cytoplasm</location>
        <location evidence="1">Cytoskeleton</location>
    </subcellularLocation>
</comment>
<dbReference type="AlphaFoldDB" id="A0ABD1JNK5"/>
<comment type="similarity">
    <text evidence="2 5">Belongs to the profilin family.</text>
</comment>
<evidence type="ECO:0000256" key="5">
    <source>
        <dbReference type="RuleBase" id="RU003909"/>
    </source>
</evidence>
<dbReference type="InterPro" id="IPR036140">
    <property type="entry name" value="PFN_sf"/>
</dbReference>
<dbReference type="InterPro" id="IPR005454">
    <property type="entry name" value="Profilin1/2/3_vertebrate"/>
</dbReference>
<comment type="caution">
    <text evidence="6">The sequence shown here is derived from an EMBL/GenBank/DDBJ whole genome shotgun (WGS) entry which is preliminary data.</text>
</comment>
<dbReference type="PANTHER" id="PTHR13936:SF2">
    <property type="entry name" value="PROFILIN-3"/>
    <property type="match status" value="1"/>
</dbReference>
<protein>
    <recommendedName>
        <fullName evidence="5">Profilin</fullName>
    </recommendedName>
</protein>
<dbReference type="SUPFAM" id="SSF55770">
    <property type="entry name" value="Profilin (actin-binding protein)"/>
    <property type="match status" value="1"/>
</dbReference>
<dbReference type="InterPro" id="IPR005455">
    <property type="entry name" value="PFN_euk"/>
</dbReference>
<keyword evidence="5" id="KW-0009">Actin-binding</keyword>
<dbReference type="InterPro" id="IPR048278">
    <property type="entry name" value="PFN"/>
</dbReference>
<gene>
    <name evidence="6" type="ORF">ACEWY4_015647</name>
</gene>
<reference evidence="6 7" key="1">
    <citation type="submission" date="2024-09" db="EMBL/GenBank/DDBJ databases">
        <title>A chromosome-level genome assembly of Gray's grenadier anchovy, Coilia grayii.</title>
        <authorList>
            <person name="Fu Z."/>
        </authorList>
    </citation>
    <scope>NUCLEOTIDE SEQUENCE [LARGE SCALE GENOMIC DNA]</scope>
    <source>
        <strain evidence="6">G4</strain>
        <tissue evidence="6">Muscle</tissue>
    </source>
</reference>
<proteinExistence type="inferred from homology"/>
<accession>A0ABD1JNK5</accession>
<dbReference type="GO" id="GO:0003779">
    <property type="term" value="F:actin binding"/>
    <property type="evidence" value="ECO:0007669"/>
    <property type="project" value="UniProtKB-KW"/>
</dbReference>
<evidence type="ECO:0000256" key="2">
    <source>
        <dbReference type="ARBA" id="ARBA00010058"/>
    </source>
</evidence>
<dbReference type="PANTHER" id="PTHR13936">
    <property type="entry name" value="PROFILIN"/>
    <property type="match status" value="1"/>
</dbReference>